<dbReference type="EMBL" id="JBHTCO010000019">
    <property type="protein sequence ID" value="MFC7394172.1"/>
    <property type="molecule type" value="Genomic_DNA"/>
</dbReference>
<dbReference type="InterPro" id="IPR001789">
    <property type="entry name" value="Sig_transdc_resp-reg_receiver"/>
</dbReference>
<keyword evidence="1 6" id="KW-0597">Phosphoprotein</keyword>
<feature type="modified residue" description="4-aspartylphosphate" evidence="6">
    <location>
        <position position="51"/>
    </location>
</feature>
<keyword evidence="2" id="KW-0902">Two-component regulatory system</keyword>
<keyword evidence="3" id="KW-0805">Transcription regulation</keyword>
<evidence type="ECO:0000313" key="10">
    <source>
        <dbReference type="EMBL" id="MFC7394172.1"/>
    </source>
</evidence>
<feature type="domain" description="OmpR/PhoB-type" evidence="9">
    <location>
        <begin position="118"/>
        <end position="212"/>
    </location>
</feature>
<dbReference type="SUPFAM" id="SSF52172">
    <property type="entry name" value="CheY-like"/>
    <property type="match status" value="1"/>
</dbReference>
<comment type="caution">
    <text evidence="10">The sequence shown here is derived from an EMBL/GenBank/DDBJ whole genome shotgun (WGS) entry which is preliminary data.</text>
</comment>
<evidence type="ECO:0000256" key="5">
    <source>
        <dbReference type="ARBA" id="ARBA00023163"/>
    </source>
</evidence>
<dbReference type="PROSITE" id="PS51755">
    <property type="entry name" value="OMPR_PHOB"/>
    <property type="match status" value="1"/>
</dbReference>
<dbReference type="InterPro" id="IPR011006">
    <property type="entry name" value="CheY-like_superfamily"/>
</dbReference>
<dbReference type="CDD" id="cd17574">
    <property type="entry name" value="REC_OmpR"/>
    <property type="match status" value="1"/>
</dbReference>
<proteinExistence type="predicted"/>
<sequence>MNILIVDDEKDMLKILKAYFEREGYDTFLAEDGEEALDIFYSNKIDLAILDWMMPHLNGISVCKEIKKNSQAKVIMLTAKSENEDELMALNTGADDYVKKPFHPDILLTRAKKLLKEDAIVKFGDIKIDFKGKKIYKNDHDIQATKTEFELMRCFLKNQGHILSRKDLLDIVWGLDYIGEERTVDTHIRRLREKVGTGLIKTHRGLGYSLEKIIDE</sequence>
<evidence type="ECO:0000256" key="3">
    <source>
        <dbReference type="ARBA" id="ARBA00023015"/>
    </source>
</evidence>
<dbReference type="PANTHER" id="PTHR48111:SF73">
    <property type="entry name" value="ALKALINE PHOSPHATASE SYNTHESIS TRANSCRIPTIONAL REGULATORY PROTEIN PHOP"/>
    <property type="match status" value="1"/>
</dbReference>
<dbReference type="SMART" id="SM00862">
    <property type="entry name" value="Trans_reg_C"/>
    <property type="match status" value="1"/>
</dbReference>
<dbReference type="CDD" id="cd00383">
    <property type="entry name" value="trans_reg_C"/>
    <property type="match status" value="1"/>
</dbReference>
<dbReference type="Proteomes" id="UP001596505">
    <property type="component" value="Unassembled WGS sequence"/>
</dbReference>
<feature type="DNA-binding region" description="OmpR/PhoB-type" evidence="7">
    <location>
        <begin position="118"/>
        <end position="212"/>
    </location>
</feature>
<name>A0ABW2PXP4_9BACL</name>
<evidence type="ECO:0000256" key="1">
    <source>
        <dbReference type="ARBA" id="ARBA00022553"/>
    </source>
</evidence>
<evidence type="ECO:0000256" key="7">
    <source>
        <dbReference type="PROSITE-ProRule" id="PRU01091"/>
    </source>
</evidence>
<evidence type="ECO:0000259" key="9">
    <source>
        <dbReference type="PROSITE" id="PS51755"/>
    </source>
</evidence>
<keyword evidence="5" id="KW-0804">Transcription</keyword>
<dbReference type="RefSeq" id="WP_380967259.1">
    <property type="nucleotide sequence ID" value="NZ_JBHTCO010000019.1"/>
</dbReference>
<accession>A0ABW2PXP4</accession>
<dbReference type="InterPro" id="IPR001867">
    <property type="entry name" value="OmpR/PhoB-type_DNA-bd"/>
</dbReference>
<dbReference type="Gene3D" id="1.10.10.10">
    <property type="entry name" value="Winged helix-like DNA-binding domain superfamily/Winged helix DNA-binding domain"/>
    <property type="match status" value="1"/>
</dbReference>
<dbReference type="InterPro" id="IPR036388">
    <property type="entry name" value="WH-like_DNA-bd_sf"/>
</dbReference>
<dbReference type="InterPro" id="IPR039420">
    <property type="entry name" value="WalR-like"/>
</dbReference>
<dbReference type="Pfam" id="PF00072">
    <property type="entry name" value="Response_reg"/>
    <property type="match status" value="1"/>
</dbReference>
<dbReference type="Gene3D" id="3.40.50.2300">
    <property type="match status" value="1"/>
</dbReference>
<evidence type="ECO:0000259" key="8">
    <source>
        <dbReference type="PROSITE" id="PS50110"/>
    </source>
</evidence>
<evidence type="ECO:0000256" key="2">
    <source>
        <dbReference type="ARBA" id="ARBA00023012"/>
    </source>
</evidence>
<gene>
    <name evidence="10" type="ORF">ACFQRG_14545</name>
</gene>
<keyword evidence="11" id="KW-1185">Reference proteome</keyword>
<evidence type="ECO:0000256" key="6">
    <source>
        <dbReference type="PROSITE-ProRule" id="PRU00169"/>
    </source>
</evidence>
<organism evidence="10 11">
    <name type="scientific">Scopulibacillus cellulosilyticus</name>
    <dbReference type="NCBI Taxonomy" id="2665665"/>
    <lineage>
        <taxon>Bacteria</taxon>
        <taxon>Bacillati</taxon>
        <taxon>Bacillota</taxon>
        <taxon>Bacilli</taxon>
        <taxon>Bacillales</taxon>
        <taxon>Sporolactobacillaceae</taxon>
        <taxon>Scopulibacillus</taxon>
    </lineage>
</organism>
<evidence type="ECO:0000256" key="4">
    <source>
        <dbReference type="ARBA" id="ARBA00023125"/>
    </source>
</evidence>
<dbReference type="PROSITE" id="PS50110">
    <property type="entry name" value="RESPONSE_REGULATORY"/>
    <property type="match status" value="1"/>
</dbReference>
<dbReference type="SMART" id="SM00448">
    <property type="entry name" value="REC"/>
    <property type="match status" value="1"/>
</dbReference>
<dbReference type="Pfam" id="PF00486">
    <property type="entry name" value="Trans_reg_C"/>
    <property type="match status" value="1"/>
</dbReference>
<keyword evidence="4 7" id="KW-0238">DNA-binding</keyword>
<evidence type="ECO:0000313" key="11">
    <source>
        <dbReference type="Proteomes" id="UP001596505"/>
    </source>
</evidence>
<dbReference type="PANTHER" id="PTHR48111">
    <property type="entry name" value="REGULATOR OF RPOS"/>
    <property type="match status" value="1"/>
</dbReference>
<protein>
    <submittedName>
        <fullName evidence="10">Response regulator transcription factor</fullName>
    </submittedName>
</protein>
<reference evidence="11" key="1">
    <citation type="journal article" date="2019" name="Int. J. Syst. Evol. Microbiol.">
        <title>The Global Catalogue of Microorganisms (GCM) 10K type strain sequencing project: providing services to taxonomists for standard genome sequencing and annotation.</title>
        <authorList>
            <consortium name="The Broad Institute Genomics Platform"/>
            <consortium name="The Broad Institute Genome Sequencing Center for Infectious Disease"/>
            <person name="Wu L."/>
            <person name="Ma J."/>
        </authorList>
    </citation>
    <scope>NUCLEOTIDE SEQUENCE [LARGE SCALE GENOMIC DNA]</scope>
    <source>
        <strain evidence="11">CGMCC 1.16305</strain>
    </source>
</reference>
<feature type="domain" description="Response regulatory" evidence="8">
    <location>
        <begin position="2"/>
        <end position="115"/>
    </location>
</feature>